<evidence type="ECO:0000313" key="2">
    <source>
        <dbReference type="EMBL" id="MFC7581837.1"/>
    </source>
</evidence>
<dbReference type="SUPFAM" id="SSF52317">
    <property type="entry name" value="Class I glutamine amidotransferase-like"/>
    <property type="match status" value="1"/>
</dbReference>
<proteinExistence type="predicted"/>
<reference evidence="3" key="1">
    <citation type="journal article" date="2019" name="Int. J. Syst. Evol. Microbiol.">
        <title>The Global Catalogue of Microorganisms (GCM) 10K type strain sequencing project: providing services to taxonomists for standard genome sequencing and annotation.</title>
        <authorList>
            <consortium name="The Broad Institute Genomics Platform"/>
            <consortium name="The Broad Institute Genome Sequencing Center for Infectious Disease"/>
            <person name="Wu L."/>
            <person name="Ma J."/>
        </authorList>
    </citation>
    <scope>NUCLEOTIDE SEQUENCE [LARGE SCALE GENOMIC DNA]</scope>
    <source>
        <strain evidence="3">CCUG 56698</strain>
    </source>
</reference>
<dbReference type="CDD" id="cd03143">
    <property type="entry name" value="A4_beta-galactosidase_middle_domain"/>
    <property type="match status" value="1"/>
</dbReference>
<dbReference type="Proteomes" id="UP001596527">
    <property type="component" value="Unassembled WGS sequence"/>
</dbReference>
<dbReference type="InterPro" id="IPR029062">
    <property type="entry name" value="Class_I_gatase-like"/>
</dbReference>
<dbReference type="Pfam" id="PF08532">
    <property type="entry name" value="Glyco_hydro_42M"/>
    <property type="match status" value="1"/>
</dbReference>
<dbReference type="Gene3D" id="3.20.20.80">
    <property type="entry name" value="Glycosidases"/>
    <property type="match status" value="1"/>
</dbReference>
<dbReference type="EMBL" id="JBHTEF010000001">
    <property type="protein sequence ID" value="MFC7581837.1"/>
    <property type="molecule type" value="Genomic_DNA"/>
</dbReference>
<gene>
    <name evidence="2" type="ORF">ACFQWG_11590</name>
</gene>
<evidence type="ECO:0000259" key="1">
    <source>
        <dbReference type="Pfam" id="PF08532"/>
    </source>
</evidence>
<keyword evidence="3" id="KW-1185">Reference proteome</keyword>
<sequence>MSVDARPMLELWFGNFFEPFFSDVEAVREGLADTADLGFTTVNLDSKPWEDFFARYRGEPASAYVAMQELIMSESALRGMDYTCLALYFCGDNLYPNIRDVPPVRGEDAIGVDGESLGTYKYWSARARQTMVDHVRGLLGLYGRGMRRSADGRPVVQTMFDPMAKPSFDEEGRRHYLSWLRRHYADDIGALNRRYGLDARSFEDLGPRDYWLRPEELSSAGCARPTAADFSGETPDLFRWLDNQEYLAELTVEYFAAMERCWSSGDTRVFSEPVLQQWGYFFNPPGRGVWQTGQRALDVYRIARHVDSAMVIAAPLDAEDRPDAYVLSVETSIARCANEGRDFTGGLYLGRHVNEDIYAVVAPGEAIATEVAGGARRMHSYGYSGLDDGGVLWRMGRDFKQSVRDGNLWAQRVIPLIDAPRDKEVALVFPAEMSLYEPLEVDEGGRHRMDLLGWYRQLTDLGWQVDILHKDQIAAGALSGYRHLVIPTNSMYRFDRDETLERAVREFAEAGGTVLHGPHDALADGAFGIGGRDVPFDCIDWEEQGVIPHGWSTVAYDSTDEALAVYHGSRAAALARTQVGRGAVYSFGFEYGYAYSRRTMPAVPPRYGKSDVHPVVLFDRTPVGAILGSPASAPLPPSKGVEVARFGRHVVIVNHRSTMVDLSAVPAEERIEMVPSVPGWLPGHSATYLRLGAGVGG</sequence>
<evidence type="ECO:0000313" key="3">
    <source>
        <dbReference type="Proteomes" id="UP001596527"/>
    </source>
</evidence>
<dbReference type="Gene3D" id="3.40.50.880">
    <property type="match status" value="1"/>
</dbReference>
<feature type="domain" description="Beta-galactosidase trimerisation" evidence="1">
    <location>
        <begin position="424"/>
        <end position="521"/>
    </location>
</feature>
<dbReference type="RefSeq" id="WP_380975486.1">
    <property type="nucleotide sequence ID" value="NZ_JBHTEF010000001.1"/>
</dbReference>
<comment type="caution">
    <text evidence="2">The sequence shown here is derived from an EMBL/GenBank/DDBJ whole genome shotgun (WGS) entry which is preliminary data.</text>
</comment>
<dbReference type="InterPro" id="IPR013738">
    <property type="entry name" value="Beta_galactosidase_Trimer"/>
</dbReference>
<name>A0ABW2SNU7_9ACTO</name>
<protein>
    <submittedName>
        <fullName evidence="2">Beta-galactosidase trimerization domain-containing protein</fullName>
    </submittedName>
</protein>
<accession>A0ABW2SNU7</accession>
<organism evidence="2 3">
    <name type="scientific">Schaalia naturae</name>
    <dbReference type="NCBI Taxonomy" id="635203"/>
    <lineage>
        <taxon>Bacteria</taxon>
        <taxon>Bacillati</taxon>
        <taxon>Actinomycetota</taxon>
        <taxon>Actinomycetes</taxon>
        <taxon>Actinomycetales</taxon>
        <taxon>Actinomycetaceae</taxon>
        <taxon>Schaalia</taxon>
    </lineage>
</organism>